<dbReference type="STRING" id="518766.Rmar_1516"/>
<dbReference type="Proteomes" id="UP000002221">
    <property type="component" value="Chromosome"/>
</dbReference>
<proteinExistence type="predicted"/>
<evidence type="ECO:0000256" key="1">
    <source>
        <dbReference type="SAM" id="MobiDB-lite"/>
    </source>
</evidence>
<feature type="transmembrane region" description="Helical" evidence="2">
    <location>
        <begin position="49"/>
        <end position="66"/>
    </location>
</feature>
<evidence type="ECO:0008006" key="5">
    <source>
        <dbReference type="Google" id="ProtNLM"/>
    </source>
</evidence>
<gene>
    <name evidence="3" type="ordered locus">Rmar_1516</name>
</gene>
<dbReference type="RefSeq" id="WP_012844014.1">
    <property type="nucleotide sequence ID" value="NC_013501.1"/>
</dbReference>
<keyword evidence="2" id="KW-0812">Transmembrane</keyword>
<dbReference type="AlphaFoldDB" id="D0MIU5"/>
<evidence type="ECO:0000256" key="2">
    <source>
        <dbReference type="SAM" id="Phobius"/>
    </source>
</evidence>
<keyword evidence="2" id="KW-1133">Transmembrane helix</keyword>
<feature type="compositionally biased region" description="Low complexity" evidence="1">
    <location>
        <begin position="20"/>
        <end position="33"/>
    </location>
</feature>
<protein>
    <recommendedName>
        <fullName evidence="5">DUF883 domain-containing protein</fullName>
    </recommendedName>
</protein>
<dbReference type="EMBL" id="CP001807">
    <property type="protein sequence ID" value="ACY48403.1"/>
    <property type="molecule type" value="Genomic_DNA"/>
</dbReference>
<name>D0MIU5_RHOM4</name>
<feature type="region of interest" description="Disordered" evidence="1">
    <location>
        <begin position="1"/>
        <end position="33"/>
    </location>
</feature>
<reference evidence="3 4" key="1">
    <citation type="journal article" date="2009" name="Stand. Genomic Sci.">
        <title>Complete genome sequence of Rhodothermus marinus type strain (R-10).</title>
        <authorList>
            <person name="Nolan M."/>
            <person name="Tindall B.J."/>
            <person name="Pomrenke H."/>
            <person name="Lapidus A."/>
            <person name="Copeland A."/>
            <person name="Glavina Del Rio T."/>
            <person name="Lucas S."/>
            <person name="Chen F."/>
            <person name="Tice H."/>
            <person name="Cheng J.F."/>
            <person name="Saunders E."/>
            <person name="Han C."/>
            <person name="Bruce D."/>
            <person name="Goodwin L."/>
            <person name="Chain P."/>
            <person name="Pitluck S."/>
            <person name="Ovchinikova G."/>
            <person name="Pati A."/>
            <person name="Ivanova N."/>
            <person name="Mavromatis K."/>
            <person name="Chen A."/>
            <person name="Palaniappan K."/>
            <person name="Land M."/>
            <person name="Hauser L."/>
            <person name="Chang Y.J."/>
            <person name="Jeffries C.D."/>
            <person name="Brettin T."/>
            <person name="Goker M."/>
            <person name="Bristow J."/>
            <person name="Eisen J.A."/>
            <person name="Markowitz V."/>
            <person name="Hugenholtz P."/>
            <person name="Kyrpides N.C."/>
            <person name="Klenk H.P."/>
            <person name="Detter J.C."/>
        </authorList>
    </citation>
    <scope>NUCLEOTIDE SEQUENCE [LARGE SCALE GENOMIC DNA]</scope>
    <source>
        <strain evidence="4">ATCC 43812 / DSM 4252 / R-10</strain>
    </source>
</reference>
<feature type="compositionally biased region" description="Basic and acidic residues" evidence="1">
    <location>
        <begin position="1"/>
        <end position="13"/>
    </location>
</feature>
<dbReference type="HOGENOM" id="CLU_2791246_0_0_10"/>
<organism evidence="3 4">
    <name type="scientific">Rhodothermus marinus (strain ATCC 43812 / DSM 4252 / R-10)</name>
    <name type="common">Rhodothermus obamensis</name>
    <dbReference type="NCBI Taxonomy" id="518766"/>
    <lineage>
        <taxon>Bacteria</taxon>
        <taxon>Pseudomonadati</taxon>
        <taxon>Rhodothermota</taxon>
        <taxon>Rhodothermia</taxon>
        <taxon>Rhodothermales</taxon>
        <taxon>Rhodothermaceae</taxon>
        <taxon>Rhodothermus</taxon>
    </lineage>
</organism>
<dbReference type="KEGG" id="rmr:Rmar_1516"/>
<keyword evidence="4" id="KW-1185">Reference proteome</keyword>
<sequence>MVEPADKVQEPKAEASGAAQEQPTPLETLEQTTTSGLEAVKTWVRENQVVAMVAAFAVGVFLGALWRR</sequence>
<evidence type="ECO:0000313" key="4">
    <source>
        <dbReference type="Proteomes" id="UP000002221"/>
    </source>
</evidence>
<accession>D0MIU5</accession>
<keyword evidence="2" id="KW-0472">Membrane</keyword>
<evidence type="ECO:0000313" key="3">
    <source>
        <dbReference type="EMBL" id="ACY48403.1"/>
    </source>
</evidence>